<evidence type="ECO:0000256" key="11">
    <source>
        <dbReference type="ARBA" id="ARBA00023175"/>
    </source>
</evidence>
<accession>A0A8T2JKL4</accession>
<sequence>MFGDEFNIKLIQEFFNKEEKNMLVLYVASNGLLTVSQEISVNSSSKSVYITKKMATSIGTEGFKKNLVFGEVAPKCFNQASGVVEEILVPILSNKKNHQSWPQVTSQDIDQYVECLKNKMFEMKGLISGKTHLAIPTVTAITEPSTNVKSNKAVLYAFESVLIKWTYQIREVLEKDSSQPLLQGLYPGPDVELKFWQDRQENLTCIYQQLQSPDVQKMAVILKENESSYYPTFKNILDEVKKALIETEDVYLHLSTLRKYIRLLQETEFTEIWKLMPPLLHTVCLIWTHSKFYNIPSRIIILLQEFGNLLIDQAKSYLSPEDLLKGEPEEALEHIHNTLNVLQSFKNAFLTHRDNLESYYSDRKYFKFWDFRSEMVFARFDRYLERLMKAKDIFTIMLEFQKLEKLEFGGLKGKTLNEQLFYLNEEFLDSCKVFKESTLDPTDFNNLEFEHDYNEFKKKVQDFETRLAYLLCVAFKDCSGMESAFKLIAISGYFLGRSLILDLFSPNYFTLLQMYDKELDRCKVLYNTHIKQMEDYTVHKNMPAISGVLEFTREIKNRIQTPWSHFRFIQHPIMESPEASLVYQKYMEMMTLLDQFEDSAYEKWRSDVDKICEFNLDRPLIKRNLKDGLLSVNFDPELIAVLREVKYLQTQNQTDIPSAALHIYKKKEILNKFIESLNLLVQWYNKVRQTVLEVEYPLIQKDIKKLDEQLRDAEERYTWKDEDCWGYIAEVKLVVQDLEMRVQKSKDNIKKMEQIMKSWTEHCLFSRKDNRKETLITFDDKCEKLSKKYQVLHEDGDTIYSLVMENMNLLKANTDSDSWKIYVEYIDDMVTDGLYTAIVHSLAFFMENTNIMVNPAPLFEAQMILSSNEIVFKPSLQMEDGDGLYDLVEEMLSDIFKMSGKVKRIAKHFEAENYQNDMDDMIDLSEMRQQIMKRVTTVISKATDYKSTFDLYSYLWADDRQEILRQFLLYGHVLTPEEIEGHAEDGVPECHPTNNQFKVQIEIFEKLHTQLSSVDDTKDFENWFRVDLKPFKMSLLNLIKKWSCMFKDHLLQFVVNSVTELEEFIKVTNAVFEKKVPNGDYSTLVEVMEHLLAVRERQTATDELFELLQQKIALLESCGQMLPNQIYEQLEKLPEKWNNTKKRAISVKHDVAHLQISEVSSIRKRCTAYDMKLIQFRERFCMDAPFLFNTQNPYFQLDKANKDMLLMEKELQDLQEYANLFDVVVPDYKQLNQCRQEMKLLKELWDQIHSVRNNICDWVKTLWRQINVEQMNFELRKASKANKQTRTWDAYVGLDLNINNLITSLRAITDLQNPSIRDRHWHQLMQATKVQFTMTEQTTLSDLLALQLHKVEDEVHNIVNKAVKEMGTEKILTEIIQTWTAMTFSYEHHFRTGTPLIQPDELLFETLDNNQVQLQAIMQSKYVEFFIEQVTSWQRRLNQADSVIYIWIEVQRSWSHLESIFIGSMDIRNQLPDDAKRFEGVDADFKTLMCETEKIKNVLDATDRPNLHKVLEDLQLRLSLCEKALSEYLETKRLAFPRFYFVSSADLLNILSKGTQPKQVICHLAKLFDNIVDLQFQENSENEALGMYSKENEFVPFRYNCSCLGQVEQWLKKIEQTMCETIRYHISEALSAYEDKPRDQWLFDYPAQVALTGSQIWWTIDVGFAFERLEEGYETALKDYNKKQINQLNALITMLLGELSACDRQKIMTICTIDVHARDVVTKLVTSKVTSSQDFAWLSQLRHRWDENQKHCFVNICDAQFRYSYEYLGNTPRLVITPLTDRCYITLTQSLHLTMSGAPAGPAGTGKTETTKDLGRALGVMVYVFNCSEQMDYKSVGNIYKGLAQTGAWGCFDEFNRISVEVLSVVAVQVKSIQDAIRNKKERFVFLGESITLKHSVGIFITMNPGYAGRTQLPENLKALFRPCAMVVPDIMLICEIMLVAEGFIDARPLARKFITLYTLCKELLSKQDHYDWGLRAVKSVLVMAGSLKRGDHNMPEDQVLMRALRDFNVPKIVTDDIPIFMGLISDLFPALDVPRKRDLTFEQMVKQSTLELHLQPEENFILKVVQLEELLSVRHSVFVVGNAGTGKSKVLKALNKTYQNSNQKPVWNDLNPKAITTDELFGFIHSATREWKDGLLSSLMREQANLTHGGPKWIIPLTPTMRLLFEIHHLKSATPATVSRAGILYINPQTLAGTQTRSNQTEKANLTVFFYKYVPLCLEHFRANFVKTITPVSENSMVQTLCSLLDCLLTTENVPPDSAGDLYEMYFVFACIWAFGGALYRDQLIDYRAEFSQWWNKEMKAIKFPAQGNIFDYFLDNKTGRFTLWTEKVPTFELDTDSALQAVFVPTAETTRLGYFIDLLVQKSKPVMLVGNAGVGKTIFLSNRLACLSDDYTISKVPFNYYTTSSTLQRVLEKPLEKKAGRNYGPIGNKKLVYFIDDLNMPEVDTFGTVQPHALIRQHVDYGHWYDRQKMTLKEINNCQYVSCMNPTAGSFTINQRLQRHFAVFAVNFPSNDAIEAIFSKILSHHFQHYSFSPSIHKTGMSVIQASIWLSHEMMQNFLPTAIKFHYIFNVRDITSIFQGILFATSECLKQPNDLIRLWLHECSRVYGDKLVEAKDYDLFKNQLLKTTQRYFQGVEDQVLSREPLIFCHFANGLNSQSYMPVKGWDFLKKTLVEALESYNDLNAAMNLVLFEDAMQHICRISRILETPRGYALLIGVGGSGKQSLSKLAAFIGSFDVFQITLKNGYGIQDLKVDLANLYIRTGAKNMPTVFLLTDAQVPDEQFLVLINDLLASGEIPDLFTEEEFDSVIGGIGNEVRGLGLNESRENCWNFFLERVRHQLKVILCFSPVGCTLRVRARKFPALVNCTSIDWFHEWPQEALQSVSRRFIQDTEGIEPNVKDSISQFMAYVHTSVNGMSKRYLQNEKRYNYTTPKSFLEQITLYKNLLNRKRKELSQRMEHLLSGLQKLTTTASQVKDLKAKLAHQETELQQRKNDTAALINKIGHQTEKVRHEKAIADAEEQKVASIQEEVLLKQKDCEEDLSKAEPALVAATEALNTLNKINLTELKTFPNPPAAVTNVTAAVMVLLAPRGRVPKDRSWKAAKVSMGKVDDFLQALKHYDKEHIPENCLKVVKECYLNDPGFNPDLVCTKSFAAAGLCAWVINTLKFYEVYCEVEPKRKALAQANDDLKEATVKLEAIRKKLHDLDNNLRKLTLSFEKATAKKVRCQEEVNQTNTTIEMANRLVNGLQSENIRWSESIKIYKTQEKTLCGDVLLTAAFVSYLGSFIKRYRQRLMQNTWLPFLKSQKVVIPVSKDLDPIAMLTDDATIAFWNNEGLPSDRMSTENATILLNCERWPLIIDPQQQGIKWIKNKYGTALKVISLGQKGYLQTIETALASGDTVLVENLGEAVDPVLDPLLGRNTIKNGRFIKIGDKECEYNQQFRLILQTKLANPHYKPELQAETTLINFTVTTDGLEDQLLADVVSIERPDLEALKSLLTKQQNDFKIELKCLEDELLIRLSAAEGSFLGDMELVEKLECTKVTAAEIERKVVEAKENEIKINEAREHYRPAAARASLLYFIMSDLSKINPIYQFSLKAFNVVFHKAIERAKQSDDVSDRVASLTESITHSVFLYTSQGLFEKDKLTFLSQTAFQILLKLKEIDLEELDLLLRFPNENTYKSPMDFLSTQSWSAIKMISFLDEFRGLDRDIEGSGKRWKRFVESENPEKEKLPQDWKNKTSLQKLIILRALRPDRMTYAIRNFIEEKLGPKYIESTRPDFAKFFEETSPATPVFFILSPGVNPLKDVEALGKKLGFTIDSGNFHNISLGQGQEKIAGEAMEKAAQKGHWVILQNVHLVSQWLGTLEKRLEQYSIGSHQDYRIFISAEPAPSPEEHIIPQGILENSIKITNEPPTGMLANLHSALNNFDQDTLEMCTKEQEFKCILFSLCYFHACVAGRLKFGPQGWNRSYPFNDGDLTICGNVLFNYLEANNKVPWDDLQYLFGEIMYGGHITDTWDRRLCLTYLKESMSPAVFEGKKLLAPGFAAPPNLDYNGYHEYINKMLPDENPMLYGLHPNAEIDYLTVTSDNLFKTLFEMQPKNTFIGEGSGMSMEETVKNILDQILEKLPEEFNLLEIMQKTTERSPFILVCFQECERINILMGEIRRSLKELDQGLKGELTISSNTEALQLSLYYDSVPETWTKLAYPSTFGLAQWINDLLLRCHELDIWTQDLLLPAVVWLPGFFNPQSFLTAIMQSMARQNEWPLDKMCLVIDVKRKTKEDYVHPPREGAYICGLSMEGARWDTQSNSIAEACLKEWTQPMPVIYVKAITSDKLELKNIYECPLYKTKMRGPTYVWTFNLKTKEQPAKWVLAGVALLLSV</sequence>
<keyword evidence="5" id="KW-0677">Repeat</keyword>
<dbReference type="Gene3D" id="1.20.920.30">
    <property type="match status" value="1"/>
</dbReference>
<dbReference type="Gene3D" id="3.10.490.20">
    <property type="match status" value="1"/>
</dbReference>
<dbReference type="FunFam" id="1.20.920.20:FF:000003">
    <property type="entry name" value="Dynein axonemal heavy chain 17"/>
    <property type="match status" value="1"/>
</dbReference>
<evidence type="ECO:0000256" key="3">
    <source>
        <dbReference type="ARBA" id="ARBA00022490"/>
    </source>
</evidence>
<dbReference type="GO" id="GO:0008569">
    <property type="term" value="F:minus-end-directed microtubule motor activity"/>
    <property type="evidence" value="ECO:0007669"/>
    <property type="project" value="InterPro"/>
</dbReference>
<evidence type="ECO:0000259" key="19">
    <source>
        <dbReference type="Pfam" id="PF12777"/>
    </source>
</evidence>
<feature type="domain" description="Dynein heavy chain AAA module D4" evidence="20">
    <location>
        <begin position="2687"/>
        <end position="2946"/>
    </location>
</feature>
<dbReference type="Pfam" id="PF12781">
    <property type="entry name" value="AAA_9"/>
    <property type="match status" value="1"/>
</dbReference>
<dbReference type="Pfam" id="PF17852">
    <property type="entry name" value="Dynein_AAA_lid"/>
    <property type="match status" value="1"/>
</dbReference>
<dbReference type="PANTHER" id="PTHR45703:SF12">
    <property type="entry name" value="DYNEIN AXONEMAL HEAVY CHAIN 11"/>
    <property type="match status" value="1"/>
</dbReference>
<dbReference type="InterPro" id="IPR042228">
    <property type="entry name" value="Dynein_linker_3"/>
</dbReference>
<evidence type="ECO:0000256" key="6">
    <source>
        <dbReference type="ARBA" id="ARBA00022741"/>
    </source>
</evidence>
<dbReference type="Pfam" id="PF12777">
    <property type="entry name" value="MT"/>
    <property type="match status" value="1"/>
</dbReference>
<keyword evidence="12" id="KW-0206">Cytoskeleton</keyword>
<dbReference type="GO" id="GO:0097729">
    <property type="term" value="C:9+2 motile cilium"/>
    <property type="evidence" value="ECO:0007669"/>
    <property type="project" value="UniProtKB-ARBA"/>
</dbReference>
<feature type="domain" description="Dynein heavy chain 3 AAA+ lid" evidence="23">
    <location>
        <begin position="2545"/>
        <end position="2641"/>
    </location>
</feature>
<evidence type="ECO:0000256" key="7">
    <source>
        <dbReference type="ARBA" id="ARBA00022840"/>
    </source>
</evidence>
<dbReference type="InterPro" id="IPR043157">
    <property type="entry name" value="Dynein_AAA1S"/>
</dbReference>
<evidence type="ECO:0000256" key="9">
    <source>
        <dbReference type="ARBA" id="ARBA00023054"/>
    </source>
</evidence>
<evidence type="ECO:0000256" key="10">
    <source>
        <dbReference type="ARBA" id="ARBA00023069"/>
    </source>
</evidence>
<feature type="domain" description="Dynein heavy chain coiled coil stalk" evidence="19">
    <location>
        <begin position="2959"/>
        <end position="3303"/>
    </location>
</feature>
<evidence type="ECO:0008006" key="28">
    <source>
        <dbReference type="Google" id="ProtNLM"/>
    </source>
</evidence>
<evidence type="ECO:0000259" key="18">
    <source>
        <dbReference type="Pfam" id="PF12774"/>
    </source>
</evidence>
<dbReference type="InterPro" id="IPR043160">
    <property type="entry name" value="Dynein_C_barrel"/>
</dbReference>
<dbReference type="FunFam" id="1.20.58.1120:FF:000002">
    <property type="entry name" value="Dynein heavy chain 9, axonemal"/>
    <property type="match status" value="1"/>
</dbReference>
<dbReference type="InterPro" id="IPR041589">
    <property type="entry name" value="DNAH3_AAA_lid_1"/>
</dbReference>
<dbReference type="Gene3D" id="1.10.472.130">
    <property type="match status" value="1"/>
</dbReference>
<dbReference type="GO" id="GO:0030286">
    <property type="term" value="C:dynein complex"/>
    <property type="evidence" value="ECO:0007669"/>
    <property type="project" value="UniProtKB-KW"/>
</dbReference>
<dbReference type="Proteomes" id="UP000812440">
    <property type="component" value="Chromosome 6"/>
</dbReference>
<evidence type="ECO:0000313" key="26">
    <source>
        <dbReference type="EMBL" id="KAG8443036.1"/>
    </source>
</evidence>
<dbReference type="FunFam" id="3.40.50.300:FF:000049">
    <property type="entry name" value="Dynein, axonemal, heavy chain 5"/>
    <property type="match status" value="1"/>
</dbReference>
<dbReference type="Gene3D" id="1.20.920.20">
    <property type="match status" value="1"/>
</dbReference>
<keyword evidence="8" id="KW-0243">Dynein</keyword>
<dbReference type="FunFam" id="3.20.180.20:FF:000001">
    <property type="entry name" value="Dynein axonemal heavy chain 5"/>
    <property type="match status" value="1"/>
</dbReference>
<dbReference type="Pfam" id="PF18199">
    <property type="entry name" value="Dynein_C"/>
    <property type="match status" value="1"/>
</dbReference>
<organism evidence="26 27">
    <name type="scientific">Hymenochirus boettgeri</name>
    <name type="common">Congo dwarf clawed frog</name>
    <dbReference type="NCBI Taxonomy" id="247094"/>
    <lineage>
        <taxon>Eukaryota</taxon>
        <taxon>Metazoa</taxon>
        <taxon>Chordata</taxon>
        <taxon>Craniata</taxon>
        <taxon>Vertebrata</taxon>
        <taxon>Euteleostomi</taxon>
        <taxon>Amphibia</taxon>
        <taxon>Batrachia</taxon>
        <taxon>Anura</taxon>
        <taxon>Pipoidea</taxon>
        <taxon>Pipidae</taxon>
        <taxon>Pipinae</taxon>
        <taxon>Hymenochirus</taxon>
    </lineage>
</organism>
<dbReference type="FunFam" id="1.10.8.1220:FF:000001">
    <property type="entry name" value="Dynein axonemal heavy chain 5"/>
    <property type="match status" value="1"/>
</dbReference>
<dbReference type="Gene3D" id="1.20.140.100">
    <property type="entry name" value="Dynein heavy chain, N-terminal domain 2"/>
    <property type="match status" value="1"/>
</dbReference>
<dbReference type="InterPro" id="IPR027417">
    <property type="entry name" value="P-loop_NTPase"/>
</dbReference>
<dbReference type="InterPro" id="IPR041228">
    <property type="entry name" value="Dynein_C"/>
</dbReference>
<dbReference type="Pfam" id="PF12774">
    <property type="entry name" value="AAA_6"/>
    <property type="match status" value="1"/>
</dbReference>
<dbReference type="FunFam" id="1.10.8.710:FF:000002">
    <property type="entry name" value="dynein heavy chain 17, axonemal"/>
    <property type="match status" value="1"/>
</dbReference>
<evidence type="ECO:0000256" key="12">
    <source>
        <dbReference type="ARBA" id="ARBA00023212"/>
    </source>
</evidence>
<protein>
    <recommendedName>
        <fullName evidence="28">Dynein axonemal heavy chain 11</fullName>
    </recommendedName>
</protein>
<reference evidence="26" key="1">
    <citation type="thesis" date="2020" institute="ProQuest LLC" country="789 East Eisenhower Parkway, Ann Arbor, MI, USA">
        <title>Comparative Genomics and Chromosome Evolution.</title>
        <authorList>
            <person name="Mudd A.B."/>
        </authorList>
    </citation>
    <scope>NUCLEOTIDE SEQUENCE</scope>
    <source>
        <strain evidence="26">Female2</strain>
        <tissue evidence="26">Blood</tissue>
    </source>
</reference>
<gene>
    <name evidence="26" type="ORF">GDO86_011741</name>
</gene>
<evidence type="ECO:0000259" key="23">
    <source>
        <dbReference type="Pfam" id="PF17857"/>
    </source>
</evidence>
<dbReference type="GO" id="GO:0045505">
    <property type="term" value="F:dynein intermediate chain binding"/>
    <property type="evidence" value="ECO:0007669"/>
    <property type="project" value="InterPro"/>
</dbReference>
<dbReference type="Gene3D" id="1.10.287.2620">
    <property type="match status" value="1"/>
</dbReference>
<dbReference type="GO" id="GO:0005930">
    <property type="term" value="C:axoneme"/>
    <property type="evidence" value="ECO:0007669"/>
    <property type="project" value="UniProtKB-SubCell"/>
</dbReference>
<evidence type="ECO:0000259" key="15">
    <source>
        <dbReference type="Pfam" id="PF03028"/>
    </source>
</evidence>
<evidence type="ECO:0000259" key="25">
    <source>
        <dbReference type="Pfam" id="PF18199"/>
    </source>
</evidence>
<dbReference type="InterPro" id="IPR024317">
    <property type="entry name" value="Dynein_heavy_chain_D4_dom"/>
</dbReference>
<keyword evidence="3" id="KW-0963">Cytoplasm</keyword>
<dbReference type="Gene3D" id="1.10.8.1220">
    <property type="match status" value="1"/>
</dbReference>
<keyword evidence="27" id="KW-1185">Reference proteome</keyword>
<comment type="subcellular location">
    <subcellularLocation>
        <location evidence="1">Cytoplasm</location>
        <location evidence="1">Cytoskeleton</location>
        <location evidence="1">Cilium axoneme</location>
    </subcellularLocation>
</comment>
<evidence type="ECO:0000256" key="2">
    <source>
        <dbReference type="ARBA" id="ARBA00008887"/>
    </source>
</evidence>
<dbReference type="Pfam" id="PF08385">
    <property type="entry name" value="DHC_N1"/>
    <property type="match status" value="1"/>
</dbReference>
<dbReference type="FunFam" id="3.40.50.300:FF:000219">
    <property type="entry name" value="Dynein axonemal heavy chain 17"/>
    <property type="match status" value="1"/>
</dbReference>
<dbReference type="FunFam" id="3.40.50.300:FF:002141">
    <property type="entry name" value="Dynein heavy chain"/>
    <property type="match status" value="1"/>
</dbReference>
<dbReference type="GO" id="GO:0005524">
    <property type="term" value="F:ATP binding"/>
    <property type="evidence" value="ECO:0007669"/>
    <property type="project" value="UniProtKB-KW"/>
</dbReference>
<dbReference type="InterPro" id="IPR041658">
    <property type="entry name" value="AAA_lid_11"/>
</dbReference>
<dbReference type="Gene3D" id="3.20.180.20">
    <property type="entry name" value="Dynein heavy chain, N-terminal domain 2"/>
    <property type="match status" value="1"/>
</dbReference>
<dbReference type="EMBL" id="JAACNH010000005">
    <property type="protein sequence ID" value="KAG8443036.1"/>
    <property type="molecule type" value="Genomic_DNA"/>
</dbReference>
<dbReference type="SUPFAM" id="SSF52540">
    <property type="entry name" value="P-loop containing nucleoside triphosphate hydrolases"/>
    <property type="match status" value="4"/>
</dbReference>
<dbReference type="GO" id="GO:0007018">
    <property type="term" value="P:microtubule-based movement"/>
    <property type="evidence" value="ECO:0007669"/>
    <property type="project" value="InterPro"/>
</dbReference>
<dbReference type="Gene3D" id="3.40.50.300">
    <property type="entry name" value="P-loop containing nucleotide triphosphate hydrolases"/>
    <property type="match status" value="6"/>
</dbReference>
<evidence type="ECO:0000256" key="13">
    <source>
        <dbReference type="ARBA" id="ARBA00023273"/>
    </source>
</evidence>
<evidence type="ECO:0000256" key="8">
    <source>
        <dbReference type="ARBA" id="ARBA00023017"/>
    </source>
</evidence>
<feature type="domain" description="Dynein heavy chain AAA 5 extension" evidence="22">
    <location>
        <begin position="2209"/>
        <end position="2328"/>
    </location>
</feature>
<dbReference type="InterPro" id="IPR004273">
    <property type="entry name" value="Dynein_heavy_D6_P-loop"/>
</dbReference>
<dbReference type="Gene3D" id="6.10.140.1060">
    <property type="match status" value="1"/>
</dbReference>
<dbReference type="InterPro" id="IPR041466">
    <property type="entry name" value="Dynein_AAA5_ext"/>
</dbReference>
<evidence type="ECO:0000313" key="27">
    <source>
        <dbReference type="Proteomes" id="UP000812440"/>
    </source>
</evidence>
<feature type="domain" description="Dynein heavy chain region D6 P-loop" evidence="15">
    <location>
        <begin position="3788"/>
        <end position="3908"/>
    </location>
</feature>
<dbReference type="GO" id="GO:0005874">
    <property type="term" value="C:microtubule"/>
    <property type="evidence" value="ECO:0007669"/>
    <property type="project" value="UniProtKB-KW"/>
</dbReference>
<name>A0A8T2JKL4_9PIPI</name>
<evidence type="ECO:0000259" key="22">
    <source>
        <dbReference type="Pfam" id="PF17852"/>
    </source>
</evidence>
<evidence type="ECO:0000259" key="24">
    <source>
        <dbReference type="Pfam" id="PF18198"/>
    </source>
</evidence>
<dbReference type="InterPro" id="IPR035699">
    <property type="entry name" value="AAA_6"/>
</dbReference>
<feature type="domain" description="Dynein heavy chain AAA lid" evidence="24">
    <location>
        <begin position="3940"/>
        <end position="4076"/>
    </location>
</feature>
<dbReference type="InterPro" id="IPR013594">
    <property type="entry name" value="Dynein_heavy_tail"/>
</dbReference>
<dbReference type="Pfam" id="PF12775">
    <property type="entry name" value="AAA_7"/>
    <property type="match status" value="1"/>
</dbReference>
<dbReference type="Pfam" id="PF08393">
    <property type="entry name" value="DHC_N2"/>
    <property type="match status" value="1"/>
</dbReference>
<dbReference type="GO" id="GO:0051959">
    <property type="term" value="F:dynein light intermediate chain binding"/>
    <property type="evidence" value="ECO:0007669"/>
    <property type="project" value="InterPro"/>
</dbReference>
<feature type="coiled-coil region" evidence="14">
    <location>
        <begin position="3495"/>
        <end position="3564"/>
    </location>
</feature>
<evidence type="ECO:0000256" key="4">
    <source>
        <dbReference type="ARBA" id="ARBA00022701"/>
    </source>
</evidence>
<dbReference type="InterPro" id="IPR026983">
    <property type="entry name" value="DHC"/>
</dbReference>
<comment type="similarity">
    <text evidence="2">Belongs to the dynein heavy chain family.</text>
</comment>
<evidence type="ECO:0000256" key="14">
    <source>
        <dbReference type="SAM" id="Coils"/>
    </source>
</evidence>
<dbReference type="InterPro" id="IPR042222">
    <property type="entry name" value="Dynein_2_N"/>
</dbReference>
<dbReference type="FunFam" id="1.20.140.100:FF:000001">
    <property type="entry name" value="dynein heavy chain 17, axonemal"/>
    <property type="match status" value="1"/>
</dbReference>
<keyword evidence="4" id="KW-0493">Microtubule</keyword>
<keyword evidence="6" id="KW-0547">Nucleotide-binding</keyword>
<dbReference type="Pfam" id="PF18198">
    <property type="entry name" value="AAA_lid_11"/>
    <property type="match status" value="1"/>
</dbReference>
<evidence type="ECO:0000259" key="16">
    <source>
        <dbReference type="Pfam" id="PF08385"/>
    </source>
</evidence>
<feature type="coiled-coil region" evidence="14">
    <location>
        <begin position="696"/>
        <end position="755"/>
    </location>
</feature>
<dbReference type="Gene3D" id="1.20.1270.280">
    <property type="match status" value="1"/>
</dbReference>
<dbReference type="InterPro" id="IPR024743">
    <property type="entry name" value="Dynein_HC_stalk"/>
</dbReference>
<feature type="domain" description="Dynein heavy chain hydrolytic ATP-binding dynein motor region" evidence="18">
    <location>
        <begin position="1763"/>
        <end position="2089"/>
    </location>
</feature>
<feature type="coiled-coil region" evidence="14">
    <location>
        <begin position="3182"/>
        <end position="3223"/>
    </location>
</feature>
<dbReference type="Gene3D" id="1.10.8.710">
    <property type="match status" value="1"/>
</dbReference>
<dbReference type="Gene3D" id="1.20.58.1120">
    <property type="match status" value="1"/>
</dbReference>
<dbReference type="FunFam" id="1.10.287.2620:FF:000004">
    <property type="entry name" value="Dynein axonemal heavy chain 17"/>
    <property type="match status" value="1"/>
</dbReference>
<dbReference type="InterPro" id="IPR013602">
    <property type="entry name" value="Dynein_heavy_linker"/>
</dbReference>
<feature type="domain" description="Dynein heavy chain tail" evidence="16">
    <location>
        <begin position="156"/>
        <end position="727"/>
    </location>
</feature>
<dbReference type="InterPro" id="IPR042219">
    <property type="entry name" value="AAA_lid_11_sf"/>
</dbReference>
<dbReference type="OrthoDB" id="10251809at2759"/>
<dbReference type="FunFam" id="1.20.920.30:FF:000003">
    <property type="entry name" value="Dynein axonemal heavy chain 17"/>
    <property type="match status" value="1"/>
</dbReference>
<keyword evidence="9 14" id="KW-0175">Coiled coil</keyword>
<dbReference type="Pfam" id="PF03028">
    <property type="entry name" value="Dynein_heavy"/>
    <property type="match status" value="1"/>
</dbReference>
<keyword evidence="10" id="KW-0969">Cilium</keyword>
<evidence type="ECO:0000256" key="1">
    <source>
        <dbReference type="ARBA" id="ARBA00004430"/>
    </source>
</evidence>
<feature type="domain" description="Dynein heavy chain C-terminal" evidence="25">
    <location>
        <begin position="4084"/>
        <end position="4377"/>
    </location>
</feature>
<evidence type="ECO:0000256" key="5">
    <source>
        <dbReference type="ARBA" id="ARBA00022737"/>
    </source>
</evidence>
<comment type="caution">
    <text evidence="26">The sequence shown here is derived from an EMBL/GenBank/DDBJ whole genome shotgun (WGS) entry which is preliminary data.</text>
</comment>
<keyword evidence="13" id="KW-0966">Cell projection</keyword>
<keyword evidence="7" id="KW-0067">ATP-binding</keyword>
<evidence type="ECO:0000259" key="21">
    <source>
        <dbReference type="Pfam" id="PF12781"/>
    </source>
</evidence>
<dbReference type="FunFam" id="1.10.8.720:FF:000002">
    <property type="entry name" value="Dynein heavy chain 9, axonemal"/>
    <property type="match status" value="1"/>
</dbReference>
<dbReference type="Pfam" id="PF17857">
    <property type="entry name" value="AAA_lid_1"/>
    <property type="match status" value="1"/>
</dbReference>
<dbReference type="InterPro" id="IPR035706">
    <property type="entry name" value="AAA_9"/>
</dbReference>
<dbReference type="PANTHER" id="PTHR45703">
    <property type="entry name" value="DYNEIN HEAVY CHAIN"/>
    <property type="match status" value="1"/>
</dbReference>
<feature type="domain" description="Dynein heavy chain ATP-binding dynein motor region" evidence="21">
    <location>
        <begin position="3331"/>
        <end position="3547"/>
    </location>
</feature>
<keyword evidence="11" id="KW-0505">Motor protein</keyword>
<dbReference type="FunFam" id="3.10.490.20:FF:000002">
    <property type="entry name" value="Dynein axonemal heavy chain 17"/>
    <property type="match status" value="1"/>
</dbReference>
<proteinExistence type="inferred from homology"/>
<evidence type="ECO:0000259" key="20">
    <source>
        <dbReference type="Pfam" id="PF12780"/>
    </source>
</evidence>
<feature type="domain" description="Dynein heavy chain linker" evidence="17">
    <location>
        <begin position="1231"/>
        <end position="1629"/>
    </location>
</feature>
<dbReference type="FunFam" id="3.40.50.300:FF:000411">
    <property type="entry name" value="dynein heavy chain 17, axonemal"/>
    <property type="match status" value="1"/>
</dbReference>
<dbReference type="Pfam" id="PF12780">
    <property type="entry name" value="AAA_8"/>
    <property type="match status" value="1"/>
</dbReference>
<evidence type="ECO:0000259" key="17">
    <source>
        <dbReference type="Pfam" id="PF08393"/>
    </source>
</evidence>
<dbReference type="FunFam" id="1.20.1270.280:FF:000008">
    <property type="entry name" value="Dynein axonemal heavy chain 11"/>
    <property type="match status" value="1"/>
</dbReference>
<dbReference type="Gene3D" id="1.10.8.720">
    <property type="entry name" value="Region D6 of dynein motor"/>
    <property type="match status" value="1"/>
</dbReference>